<dbReference type="Proteomes" id="UP001348817">
    <property type="component" value="Chromosome"/>
</dbReference>
<protein>
    <submittedName>
        <fullName evidence="11">SusC/RagA family TonB-linked outer membrane protein</fullName>
    </submittedName>
</protein>
<evidence type="ECO:0000259" key="10">
    <source>
        <dbReference type="Pfam" id="PF07715"/>
    </source>
</evidence>
<dbReference type="SUPFAM" id="SSF56935">
    <property type="entry name" value="Porins"/>
    <property type="match status" value="1"/>
</dbReference>
<keyword evidence="6 8" id="KW-0472">Membrane</keyword>
<dbReference type="EMBL" id="AP025314">
    <property type="protein sequence ID" value="BDD09424.1"/>
    <property type="molecule type" value="Genomic_DNA"/>
</dbReference>
<dbReference type="Gene3D" id="2.40.170.20">
    <property type="entry name" value="TonB-dependent receptor, beta-barrel domain"/>
    <property type="match status" value="1"/>
</dbReference>
<evidence type="ECO:0000256" key="4">
    <source>
        <dbReference type="ARBA" id="ARBA00022692"/>
    </source>
</evidence>
<evidence type="ECO:0000256" key="2">
    <source>
        <dbReference type="ARBA" id="ARBA00022448"/>
    </source>
</evidence>
<evidence type="ECO:0000256" key="7">
    <source>
        <dbReference type="ARBA" id="ARBA00023237"/>
    </source>
</evidence>
<evidence type="ECO:0000256" key="9">
    <source>
        <dbReference type="SAM" id="SignalP"/>
    </source>
</evidence>
<proteinExistence type="inferred from homology"/>
<organism evidence="11 12">
    <name type="scientific">Fulvitalea axinellae</name>
    <dbReference type="NCBI Taxonomy" id="1182444"/>
    <lineage>
        <taxon>Bacteria</taxon>
        <taxon>Pseudomonadati</taxon>
        <taxon>Bacteroidota</taxon>
        <taxon>Cytophagia</taxon>
        <taxon>Cytophagales</taxon>
        <taxon>Persicobacteraceae</taxon>
        <taxon>Fulvitalea</taxon>
    </lineage>
</organism>
<comment type="similarity">
    <text evidence="8">Belongs to the TonB-dependent receptor family.</text>
</comment>
<dbReference type="NCBIfam" id="TIGR04056">
    <property type="entry name" value="OMP_RagA_SusC"/>
    <property type="match status" value="1"/>
</dbReference>
<dbReference type="GO" id="GO:0015344">
    <property type="term" value="F:siderophore uptake transmembrane transporter activity"/>
    <property type="evidence" value="ECO:0007669"/>
    <property type="project" value="TreeGrafter"/>
</dbReference>
<keyword evidence="2 8" id="KW-0813">Transport</keyword>
<dbReference type="PROSITE" id="PS52016">
    <property type="entry name" value="TONB_DEPENDENT_REC_3"/>
    <property type="match status" value="1"/>
</dbReference>
<evidence type="ECO:0000256" key="1">
    <source>
        <dbReference type="ARBA" id="ARBA00004571"/>
    </source>
</evidence>
<comment type="subcellular location">
    <subcellularLocation>
        <location evidence="1 8">Cell outer membrane</location>
        <topology evidence="1 8">Multi-pass membrane protein</topology>
    </subcellularLocation>
</comment>
<dbReference type="SUPFAM" id="SSF49464">
    <property type="entry name" value="Carboxypeptidase regulatory domain-like"/>
    <property type="match status" value="1"/>
</dbReference>
<evidence type="ECO:0000313" key="12">
    <source>
        <dbReference type="Proteomes" id="UP001348817"/>
    </source>
</evidence>
<dbReference type="RefSeq" id="WP_338394626.1">
    <property type="nucleotide sequence ID" value="NZ_AP025314.1"/>
</dbReference>
<dbReference type="InterPro" id="IPR008969">
    <property type="entry name" value="CarboxyPept-like_regulatory"/>
</dbReference>
<keyword evidence="7 8" id="KW-0998">Cell outer membrane</keyword>
<feature type="signal peptide" evidence="9">
    <location>
        <begin position="1"/>
        <end position="22"/>
    </location>
</feature>
<feature type="domain" description="TonB-dependent receptor plug" evidence="10">
    <location>
        <begin position="121"/>
        <end position="239"/>
    </location>
</feature>
<feature type="chain" id="PRO_5043437419" evidence="9">
    <location>
        <begin position="23"/>
        <end position="1040"/>
    </location>
</feature>
<dbReference type="AlphaFoldDB" id="A0AAU9D4N3"/>
<evidence type="ECO:0000256" key="8">
    <source>
        <dbReference type="PROSITE-ProRule" id="PRU01360"/>
    </source>
</evidence>
<dbReference type="Pfam" id="PF07715">
    <property type="entry name" value="Plug"/>
    <property type="match status" value="1"/>
</dbReference>
<keyword evidence="5 9" id="KW-0732">Signal</keyword>
<dbReference type="GO" id="GO:0044718">
    <property type="term" value="P:siderophore transmembrane transport"/>
    <property type="evidence" value="ECO:0007669"/>
    <property type="project" value="TreeGrafter"/>
</dbReference>
<keyword evidence="4 8" id="KW-0812">Transmembrane</keyword>
<dbReference type="PANTHER" id="PTHR30069">
    <property type="entry name" value="TONB-DEPENDENT OUTER MEMBRANE RECEPTOR"/>
    <property type="match status" value="1"/>
</dbReference>
<dbReference type="GO" id="GO:0009279">
    <property type="term" value="C:cell outer membrane"/>
    <property type="evidence" value="ECO:0007669"/>
    <property type="project" value="UniProtKB-SubCell"/>
</dbReference>
<dbReference type="InterPro" id="IPR012910">
    <property type="entry name" value="Plug_dom"/>
</dbReference>
<dbReference type="InterPro" id="IPR036942">
    <property type="entry name" value="Beta-barrel_TonB_sf"/>
</dbReference>
<evidence type="ECO:0000256" key="3">
    <source>
        <dbReference type="ARBA" id="ARBA00022452"/>
    </source>
</evidence>
<dbReference type="InterPro" id="IPR039426">
    <property type="entry name" value="TonB-dep_rcpt-like"/>
</dbReference>
<keyword evidence="3 8" id="KW-1134">Transmembrane beta strand</keyword>
<evidence type="ECO:0000256" key="5">
    <source>
        <dbReference type="ARBA" id="ARBA00022729"/>
    </source>
</evidence>
<dbReference type="Gene3D" id="2.60.40.1120">
    <property type="entry name" value="Carboxypeptidase-like, regulatory domain"/>
    <property type="match status" value="1"/>
</dbReference>
<name>A0AAU9D4N3_9BACT</name>
<keyword evidence="12" id="KW-1185">Reference proteome</keyword>
<accession>A0AAU9D4N3</accession>
<reference evidence="11 12" key="1">
    <citation type="submission" date="2021-12" db="EMBL/GenBank/DDBJ databases">
        <title>Genome sequencing of bacteria with rrn-lacking chromosome and rrn-plasmid.</title>
        <authorList>
            <person name="Anda M."/>
            <person name="Iwasaki W."/>
        </authorList>
    </citation>
    <scope>NUCLEOTIDE SEQUENCE [LARGE SCALE GENOMIC DNA]</scope>
    <source>
        <strain evidence="11 12">DSM 100852</strain>
    </source>
</reference>
<evidence type="ECO:0000256" key="6">
    <source>
        <dbReference type="ARBA" id="ARBA00023136"/>
    </source>
</evidence>
<dbReference type="PANTHER" id="PTHR30069:SF29">
    <property type="entry name" value="HEMOGLOBIN AND HEMOGLOBIN-HAPTOGLOBIN-BINDING PROTEIN 1-RELATED"/>
    <property type="match status" value="1"/>
</dbReference>
<dbReference type="Gene3D" id="2.170.130.10">
    <property type="entry name" value="TonB-dependent receptor, plug domain"/>
    <property type="match status" value="1"/>
</dbReference>
<evidence type="ECO:0000313" key="11">
    <source>
        <dbReference type="EMBL" id="BDD09424.1"/>
    </source>
</evidence>
<dbReference type="InterPro" id="IPR037066">
    <property type="entry name" value="Plug_dom_sf"/>
</dbReference>
<gene>
    <name evidence="11" type="ORF">FUAX_18560</name>
</gene>
<sequence length="1040" mass="114709">MKYFFSNILLLGCLLTSALAYAQGTVTGKVMDAEGGAVIPGVVVNLVGSDGVSAFTAEDGTYSIEVTSESEVALEFAYAGYNSKTVYLNGRMTVDIVLVPKGGLDEKPDVQTAYGTFRANELSGSSVTLTRHQIMDRGYVTLESALQGMVPGLFVQSRSGTTASGASMRLRGVSTMSAKTQPLIVVDGVIYETEIGSQSSIEGFTFNPLSNIQIRDIEQVTVSKDGMAANYGVLGANGVILIQTRESESTETRVDFSANLGVVTAPERTPVLDAASFKNYTLEQLVNSGMSHSSVEYIYPFLLDMAEGEEKYRYDHDTDWQDLVYQNGMLSRYSVNIQGGDNIASYNISMGYRENEDIVKKAEYEAFDFMVNARIQMLKSLIIKPRVSLSKIDASQRSESFNATTNPGLAALYKSPLMGVYRRSEKGLTLPFYDEVSSFKMSNPVSLIDNALGNHENFRVRAGFSADQQIVKGLSLNVFAFTDLFSIKENSFVPQTGVVSQYDGMARNVMSSTQRNFYSILTEGALNYDRVFGFKHRVTAKAGVRSTINKFEEESSFDINSPSDQFVVVGKGDKSLRSLSPSNGDWNMLSFFGAAGYAYKDKYYLDVNLSVDGSSKFSASNRFGYFPVASAGWRVSSEPFMSEIGLVSDLKLRASYGILGNDDIGYYSSRFFYVGVPLFDITGLVRGGIPSTDLKWEERKQLNLGADLSFWNDRIAMTVDYYQIKSDDLVTIEQPNVYYGSDLLFSNSGSVENKGVELGVKVGVLRKKDVGLDLGFSISKNDNKLVSLGTNALYNETHGRHLVTDIEGGQVISKEGGTVNAFYGYETKGVITTAKQASDLNLRNELEEQFGAGDILFVDQNNDGVIDESDKVELGSALPDYYGSFSLEARYKRLRVNMLWDFVSGNEIYNNVRNGLESMDKYWNQSQAVMRRWRQDGQETDMPKAVFGDPMENGRFSDRWIEDGSFVRFKNVSVSYDFGVKNKIIRSLSAYVAANNLVTFTKYLGATPDLSYGQSIYSNGVDYGKVPLTRSVMMGVKLGI</sequence>
<dbReference type="InterPro" id="IPR023996">
    <property type="entry name" value="TonB-dep_OMP_SusC/RagA"/>
</dbReference>
<dbReference type="KEGG" id="fax:FUAX_18560"/>